<feature type="compositionally biased region" description="Low complexity" evidence="6">
    <location>
        <begin position="946"/>
        <end position="956"/>
    </location>
</feature>
<keyword evidence="4" id="KW-0472">Membrane</keyword>
<keyword evidence="7" id="KW-0732">Signal</keyword>
<feature type="chain" id="PRO_5044870717" description="Protein kinase domain-containing protein" evidence="7">
    <location>
        <begin position="24"/>
        <end position="1008"/>
    </location>
</feature>
<dbReference type="EMBL" id="JBEAFC010000002">
    <property type="protein sequence ID" value="KAL1568165.1"/>
    <property type="molecule type" value="Genomic_DNA"/>
</dbReference>
<gene>
    <name evidence="9" type="ORF">AAHA92_03566</name>
</gene>
<keyword evidence="3" id="KW-0723">Serine/threonine-protein kinase</keyword>
<evidence type="ECO:0000256" key="1">
    <source>
        <dbReference type="ARBA" id="ARBA00004193"/>
    </source>
</evidence>
<evidence type="ECO:0000256" key="7">
    <source>
        <dbReference type="SAM" id="SignalP"/>
    </source>
</evidence>
<keyword evidence="10" id="KW-1185">Reference proteome</keyword>
<dbReference type="Gene3D" id="2.60.120.430">
    <property type="entry name" value="Galactose-binding lectin"/>
    <property type="match status" value="1"/>
</dbReference>
<keyword evidence="5" id="KW-0449">Lipoprotein</keyword>
<dbReference type="Gene3D" id="1.10.510.10">
    <property type="entry name" value="Transferase(Phosphotransferase) domain 1"/>
    <property type="match status" value="2"/>
</dbReference>
<dbReference type="SUPFAM" id="SSF56112">
    <property type="entry name" value="Protein kinase-like (PK-like)"/>
    <property type="match status" value="2"/>
</dbReference>
<dbReference type="AlphaFoldDB" id="A0ABD1IHJ7"/>
<dbReference type="Proteomes" id="UP001567538">
    <property type="component" value="Unassembled WGS sequence"/>
</dbReference>
<keyword evidence="3" id="KW-0418">Kinase</keyword>
<dbReference type="GO" id="GO:0005886">
    <property type="term" value="C:plasma membrane"/>
    <property type="evidence" value="ECO:0007669"/>
    <property type="project" value="UniProtKB-SubCell"/>
</dbReference>
<dbReference type="InterPro" id="IPR008271">
    <property type="entry name" value="Ser/Thr_kinase_AS"/>
</dbReference>
<keyword evidence="2" id="KW-1003">Cell membrane</keyword>
<dbReference type="FunFam" id="2.60.120.430:FF:000003">
    <property type="entry name" value="FERONIA receptor-like kinase"/>
    <property type="match status" value="1"/>
</dbReference>
<dbReference type="InterPro" id="IPR011009">
    <property type="entry name" value="Kinase-like_dom_sf"/>
</dbReference>
<dbReference type="SMART" id="SM00220">
    <property type="entry name" value="S_TKc"/>
    <property type="match status" value="1"/>
</dbReference>
<dbReference type="InterPro" id="IPR001245">
    <property type="entry name" value="Ser-Thr/Tyr_kinase_cat_dom"/>
</dbReference>
<feature type="domain" description="Protein kinase" evidence="8">
    <location>
        <begin position="382"/>
        <end position="638"/>
    </location>
</feature>
<evidence type="ECO:0000256" key="6">
    <source>
        <dbReference type="SAM" id="MobiDB-lite"/>
    </source>
</evidence>
<dbReference type="Pfam" id="PF07714">
    <property type="entry name" value="PK_Tyr_Ser-Thr"/>
    <property type="match status" value="1"/>
</dbReference>
<evidence type="ECO:0000256" key="3">
    <source>
        <dbReference type="ARBA" id="ARBA00022527"/>
    </source>
</evidence>
<protein>
    <recommendedName>
        <fullName evidence="8">Protein kinase domain-containing protein</fullName>
    </recommendedName>
</protein>
<proteinExistence type="predicted"/>
<dbReference type="GO" id="GO:0004674">
    <property type="term" value="F:protein serine/threonine kinase activity"/>
    <property type="evidence" value="ECO:0007669"/>
    <property type="project" value="UniProtKB-KW"/>
</dbReference>
<evidence type="ECO:0000313" key="9">
    <source>
        <dbReference type="EMBL" id="KAL1568165.1"/>
    </source>
</evidence>
<evidence type="ECO:0000256" key="2">
    <source>
        <dbReference type="ARBA" id="ARBA00022475"/>
    </source>
</evidence>
<sequence length="1008" mass="113825">MLNDHMIIFLLVIFAGRLSAAAADPCHISINCGGDAHGGRHWLREGSSTVSTTKGGLTTARLSGSRFSYSLKLSPGQKTIRLHFHPSSYNGFESSNDLFSVEAGNSSLLAHFSASVTARALSVNVVVKQFCVIVEENETLNLVFSPEWRNSYAFVNEIEIISIPYCGGGVAPNPIIHVDNSTVLERVCYQHVKWGPVSSGDDVASMFGMWSKQPRVGEDAEIGTNKTWRVSGDAGFKYLVRLHLCEAGLHMDFVLLINGRVALTSADMLQQRRGNRELLWYNDYMVMDEELKQGDISISLLSRHEFLDRHGPLEGFEVFKISSHQSVSLLIQAQLHSLVYSILFYICFSVLIVYLERKISQYKFAKEDNKPLAREKQLSHRFSLARILGICGYGGDRKGFVDYGRKIVVIKPLKMDSNQRENKFRNVIEAPWGLRHVSLTGHCREQQGVTDHLYKLARKSNNFFPQSWKQQLQICVEIVQALEYLHTAPMVMHHDLKPANILLDYKFVARLANFGVAKTESFSESQSQYSTKLIGTLGYIDPDFITSGARTKHSDIYSFGVLVLEILRERSAREPRSAEDKCSLTTLAADYYKMELGYHEEVELGVTDSSTSSHQQKLPPGFEFYPTDAELVVSFAELKSATRNFRSDSVLGEGGFGSVYKRFMNYKSNQRFREWQSEVNFLRRMVKLLGHCHENKQLFLGRLSHSDLLKLLGYGWDYNELLLVYEYMQKGSFKNHPFESYGQPLPWDIRVTILIGETQGLEYLHSSNKKVIYRDFKSSKILLDKLHHAKISDFGLATTDPFADKTTVSARVAGTFGYMAPEYIMTGRVNVKSDVYGFGMVLQEVLTGLRTTDKSRGDEEQNLVVWMKPRLSDKRKMINPNSRLMTMIGTTRGMHAVEVPVTYRDFKASNILLDEVKLGVLMDSSTSSHQWQMDMRSTDTAVSEQPPITAAPTPATKQVQKAAHNKAHAPARAPARSDWSKKKMDVEIEVEWSGVEIINTILLSILCL</sequence>
<dbReference type="PANTHER" id="PTHR47985:SF44">
    <property type="entry name" value="SERINE_THREONINE-PROTEIN KINASE PBS1"/>
    <property type="match status" value="1"/>
</dbReference>
<evidence type="ECO:0000256" key="4">
    <source>
        <dbReference type="ARBA" id="ARBA00023136"/>
    </source>
</evidence>
<feature type="domain" description="Protein kinase" evidence="8">
    <location>
        <begin position="645"/>
        <end position="932"/>
    </location>
</feature>
<comment type="caution">
    <text evidence="9">The sequence shown here is derived from an EMBL/GenBank/DDBJ whole genome shotgun (WGS) entry which is preliminary data.</text>
</comment>
<name>A0ABD1IHJ7_SALDI</name>
<dbReference type="Pfam" id="PF00069">
    <property type="entry name" value="Pkinase"/>
    <property type="match status" value="1"/>
</dbReference>
<comment type="subcellular location">
    <subcellularLocation>
        <location evidence="1">Cell membrane</location>
        <topology evidence="1">Lipid-anchor</topology>
    </subcellularLocation>
</comment>
<organism evidence="9 10">
    <name type="scientific">Salvia divinorum</name>
    <name type="common">Maria pastora</name>
    <name type="synonym">Diviner's sage</name>
    <dbReference type="NCBI Taxonomy" id="28513"/>
    <lineage>
        <taxon>Eukaryota</taxon>
        <taxon>Viridiplantae</taxon>
        <taxon>Streptophyta</taxon>
        <taxon>Embryophyta</taxon>
        <taxon>Tracheophyta</taxon>
        <taxon>Spermatophyta</taxon>
        <taxon>Magnoliopsida</taxon>
        <taxon>eudicotyledons</taxon>
        <taxon>Gunneridae</taxon>
        <taxon>Pentapetalae</taxon>
        <taxon>asterids</taxon>
        <taxon>lamiids</taxon>
        <taxon>Lamiales</taxon>
        <taxon>Lamiaceae</taxon>
        <taxon>Nepetoideae</taxon>
        <taxon>Mentheae</taxon>
        <taxon>Salviinae</taxon>
        <taxon>Salvia</taxon>
        <taxon>Salvia subgen. Calosphace</taxon>
    </lineage>
</organism>
<feature type="region of interest" description="Disordered" evidence="6">
    <location>
        <begin position="938"/>
        <end position="978"/>
    </location>
</feature>
<dbReference type="PANTHER" id="PTHR47985">
    <property type="entry name" value="OS07G0668900 PROTEIN"/>
    <property type="match status" value="1"/>
</dbReference>
<feature type="signal peptide" evidence="7">
    <location>
        <begin position="1"/>
        <end position="23"/>
    </location>
</feature>
<dbReference type="PROSITE" id="PS00108">
    <property type="entry name" value="PROTEIN_KINASE_ST"/>
    <property type="match status" value="1"/>
</dbReference>
<accession>A0ABD1IHJ7</accession>
<evidence type="ECO:0000313" key="10">
    <source>
        <dbReference type="Proteomes" id="UP001567538"/>
    </source>
</evidence>
<evidence type="ECO:0000256" key="5">
    <source>
        <dbReference type="ARBA" id="ARBA00023288"/>
    </source>
</evidence>
<dbReference type="InterPro" id="IPR000719">
    <property type="entry name" value="Prot_kinase_dom"/>
</dbReference>
<keyword evidence="3" id="KW-0808">Transferase</keyword>
<dbReference type="PROSITE" id="PS50011">
    <property type="entry name" value="PROTEIN_KINASE_DOM"/>
    <property type="match status" value="2"/>
</dbReference>
<dbReference type="Gene3D" id="3.30.200.20">
    <property type="entry name" value="Phosphorylase Kinase, domain 1"/>
    <property type="match status" value="1"/>
</dbReference>
<reference evidence="9 10" key="1">
    <citation type="submission" date="2024-06" db="EMBL/GenBank/DDBJ databases">
        <title>A chromosome level genome sequence of Diviner's sage (Salvia divinorum).</title>
        <authorList>
            <person name="Ford S.A."/>
            <person name="Ro D.-K."/>
            <person name="Ness R.W."/>
            <person name="Phillips M.A."/>
        </authorList>
    </citation>
    <scope>NUCLEOTIDE SEQUENCE [LARGE SCALE GENOMIC DNA]</scope>
    <source>
        <strain evidence="9">SAF-2024a</strain>
        <tissue evidence="9">Leaf</tissue>
    </source>
</reference>
<evidence type="ECO:0000259" key="8">
    <source>
        <dbReference type="PROSITE" id="PS50011"/>
    </source>
</evidence>